<keyword evidence="2" id="KW-0813">Transport</keyword>
<proteinExistence type="predicted"/>
<evidence type="ECO:0000256" key="3">
    <source>
        <dbReference type="ARBA" id="ARBA00022475"/>
    </source>
</evidence>
<dbReference type="Proteomes" id="UP001165270">
    <property type="component" value="Unassembled WGS sequence"/>
</dbReference>
<evidence type="ECO:0000256" key="6">
    <source>
        <dbReference type="ARBA" id="ARBA00023136"/>
    </source>
</evidence>
<evidence type="ECO:0000256" key="8">
    <source>
        <dbReference type="SAM" id="Phobius"/>
    </source>
</evidence>
<feature type="transmembrane region" description="Helical" evidence="8">
    <location>
        <begin position="148"/>
        <end position="166"/>
    </location>
</feature>
<keyword evidence="4 8" id="KW-0812">Transmembrane</keyword>
<feature type="transmembrane region" description="Helical" evidence="8">
    <location>
        <begin position="412"/>
        <end position="429"/>
    </location>
</feature>
<evidence type="ECO:0000259" key="9">
    <source>
        <dbReference type="PROSITE" id="PS50850"/>
    </source>
</evidence>
<organism evidence="10 11">
    <name type="scientific">Streptomyces spinosisporus</name>
    <dbReference type="NCBI Taxonomy" id="2927582"/>
    <lineage>
        <taxon>Bacteria</taxon>
        <taxon>Bacillati</taxon>
        <taxon>Actinomycetota</taxon>
        <taxon>Actinomycetes</taxon>
        <taxon>Kitasatosporales</taxon>
        <taxon>Streptomycetaceae</taxon>
        <taxon>Streptomyces</taxon>
    </lineage>
</organism>
<dbReference type="InterPro" id="IPR011701">
    <property type="entry name" value="MFS"/>
</dbReference>
<feature type="transmembrane region" description="Helical" evidence="8">
    <location>
        <begin position="20"/>
        <end position="47"/>
    </location>
</feature>
<evidence type="ECO:0000256" key="1">
    <source>
        <dbReference type="ARBA" id="ARBA00004651"/>
    </source>
</evidence>
<gene>
    <name evidence="10" type="ORF">MQN93_38240</name>
</gene>
<dbReference type="Pfam" id="PF07690">
    <property type="entry name" value="MFS_1"/>
    <property type="match status" value="1"/>
</dbReference>
<feature type="transmembrane region" description="Helical" evidence="8">
    <location>
        <begin position="88"/>
        <end position="107"/>
    </location>
</feature>
<dbReference type="InterPro" id="IPR036259">
    <property type="entry name" value="MFS_trans_sf"/>
</dbReference>
<dbReference type="PANTHER" id="PTHR42718:SF47">
    <property type="entry name" value="METHYL VIOLOGEN RESISTANCE PROTEIN SMVA"/>
    <property type="match status" value="1"/>
</dbReference>
<accession>A0ABS9XU39</accession>
<feature type="transmembrane region" description="Helical" evidence="8">
    <location>
        <begin position="340"/>
        <end position="360"/>
    </location>
</feature>
<comment type="caution">
    <text evidence="10">The sequence shown here is derived from an EMBL/GenBank/DDBJ whole genome shotgun (WGS) entry which is preliminary data.</text>
</comment>
<feature type="transmembrane region" description="Helical" evidence="8">
    <location>
        <begin position="113"/>
        <end position="136"/>
    </location>
</feature>
<feature type="transmembrane region" description="Helical" evidence="8">
    <location>
        <begin position="59"/>
        <end position="76"/>
    </location>
</feature>
<feature type="transmembrane region" description="Helical" evidence="8">
    <location>
        <begin position="208"/>
        <end position="225"/>
    </location>
</feature>
<evidence type="ECO:0000313" key="11">
    <source>
        <dbReference type="Proteomes" id="UP001165270"/>
    </source>
</evidence>
<dbReference type="CDD" id="cd17321">
    <property type="entry name" value="MFS_MMR_MDR_like"/>
    <property type="match status" value="1"/>
</dbReference>
<keyword evidence="5 8" id="KW-1133">Transmembrane helix</keyword>
<dbReference type="Gene3D" id="1.20.1250.20">
    <property type="entry name" value="MFS general substrate transporter like domains"/>
    <property type="match status" value="1"/>
</dbReference>
<dbReference type="PROSITE" id="PS50850">
    <property type="entry name" value="MFS"/>
    <property type="match status" value="1"/>
</dbReference>
<dbReference type="SUPFAM" id="SSF103473">
    <property type="entry name" value="MFS general substrate transporter"/>
    <property type="match status" value="1"/>
</dbReference>
<keyword evidence="3" id="KW-1003">Cell membrane</keyword>
<sequence>MTNSPSTTTSPSGLAGRREWTALGVLMLPLLLVSMDVSVLYFAIPAISADLEPSGTQQLWIFDIYAFVLAGLLMTMGSLGDRIGRRRLLLTGAAAFGTASLVAAYANSAETLIAARAVLGIGGATLMPSTMALVRAMFTDPGQRAKAIGLWSGVMTAGIALGSVMSGVLVQYFWWGSVFLVNLPAMALLLVLGPFLLPESRDPEPGRFDWPSVPLSMAAVLPVIYGLKEIPSEGWHAQYVVSITVGLLFAALFVHRQRTAASPLIDPALFRGRGFAPSVVLNLVASFGMMGSAFFTTQYLQSVLGKSAMEAALWALLPSVPIGMAAPLATSLVQKGVSRAHVVTAGFAVAAGGYAMLAFADTDSLWLVLAACGVLASGIVMVISQITDLALSSAPVERAGSASSLMETGAEFGGALGMAILGSIGTAIYRHDIPASAPDAAHDTLGGALAIADRLPGRTGDALATTAREAFTSGLQGAAIAGAVLLAAAALLAARALRGIRVIDK</sequence>
<evidence type="ECO:0000256" key="5">
    <source>
        <dbReference type="ARBA" id="ARBA00022989"/>
    </source>
</evidence>
<protein>
    <submittedName>
        <fullName evidence="10">MFS transporter</fullName>
    </submittedName>
</protein>
<dbReference type="RefSeq" id="WP_242713097.1">
    <property type="nucleotide sequence ID" value="NZ_JALDAX010000022.1"/>
</dbReference>
<keyword evidence="6 8" id="KW-0472">Membrane</keyword>
<evidence type="ECO:0000256" key="4">
    <source>
        <dbReference type="ARBA" id="ARBA00022692"/>
    </source>
</evidence>
<feature type="transmembrane region" description="Helical" evidence="8">
    <location>
        <begin position="172"/>
        <end position="196"/>
    </location>
</feature>
<name>A0ABS9XU39_9ACTN</name>
<evidence type="ECO:0000256" key="7">
    <source>
        <dbReference type="ARBA" id="ARBA00023251"/>
    </source>
</evidence>
<feature type="transmembrane region" description="Helical" evidence="8">
    <location>
        <begin position="478"/>
        <end position="497"/>
    </location>
</feature>
<feature type="transmembrane region" description="Helical" evidence="8">
    <location>
        <begin position="366"/>
        <end position="391"/>
    </location>
</feature>
<dbReference type="InterPro" id="IPR020846">
    <property type="entry name" value="MFS_dom"/>
</dbReference>
<feature type="transmembrane region" description="Helical" evidence="8">
    <location>
        <begin position="275"/>
        <end position="300"/>
    </location>
</feature>
<reference evidence="10" key="1">
    <citation type="submission" date="2022-03" db="EMBL/GenBank/DDBJ databases">
        <title>Streptomyces 7R015 and 7R016 isolated from Barleria lupulina in Thailand.</title>
        <authorList>
            <person name="Kanchanasin P."/>
            <person name="Phongsopitanun W."/>
            <person name="Tanasupawat S."/>
        </authorList>
    </citation>
    <scope>NUCLEOTIDE SEQUENCE</scope>
    <source>
        <strain evidence="10">7R016</strain>
    </source>
</reference>
<feature type="transmembrane region" description="Helical" evidence="8">
    <location>
        <begin position="312"/>
        <end position="333"/>
    </location>
</feature>
<feature type="domain" description="Major facilitator superfamily (MFS) profile" evidence="9">
    <location>
        <begin position="22"/>
        <end position="505"/>
    </location>
</feature>
<dbReference type="PANTHER" id="PTHR42718">
    <property type="entry name" value="MAJOR FACILITATOR SUPERFAMILY MULTIDRUG TRANSPORTER MFSC"/>
    <property type="match status" value="1"/>
</dbReference>
<evidence type="ECO:0000256" key="2">
    <source>
        <dbReference type="ARBA" id="ARBA00022448"/>
    </source>
</evidence>
<keyword evidence="7" id="KW-0046">Antibiotic resistance</keyword>
<keyword evidence="11" id="KW-1185">Reference proteome</keyword>
<dbReference type="Gene3D" id="1.20.1720.10">
    <property type="entry name" value="Multidrug resistance protein D"/>
    <property type="match status" value="1"/>
</dbReference>
<evidence type="ECO:0000313" key="10">
    <source>
        <dbReference type="EMBL" id="MCI3245566.1"/>
    </source>
</evidence>
<comment type="subcellular location">
    <subcellularLocation>
        <location evidence="1">Cell membrane</location>
        <topology evidence="1">Multi-pass membrane protein</topology>
    </subcellularLocation>
</comment>
<feature type="transmembrane region" description="Helical" evidence="8">
    <location>
        <begin position="237"/>
        <end position="254"/>
    </location>
</feature>
<dbReference type="EMBL" id="JALDAX010000022">
    <property type="protein sequence ID" value="MCI3245566.1"/>
    <property type="molecule type" value="Genomic_DNA"/>
</dbReference>